<dbReference type="AlphaFoldDB" id="A0A7Z0DAD2"/>
<dbReference type="Proteomes" id="UP000527616">
    <property type="component" value="Unassembled WGS sequence"/>
</dbReference>
<dbReference type="RefSeq" id="WP_179445614.1">
    <property type="nucleotide sequence ID" value="NZ_JACBZS010000001.1"/>
</dbReference>
<sequence>MARRHRPLLLLVTLLLAIMGGVVAAPAYACACGAYEPSRQRDLSLSGEQAAISFDGSRERMAISTGLRTDSTDLAVLLPLPAEATLTLADSAMFDQLYDATAPEVITTENWLPGGSGVGDGAPGAGGGSVQVLEEKRVGEYATAQLRGTRDAVADWLGANGFRSRDDVLDGLGDYLERGWIVLAVRASLPGGGADELRNLQPLVAEFATSEPVYPMLLSATSEDRLPFRLYAFAPHRLDATVGAASLPVSFAGPFDAGAAPAAAAFAQPGAGFLTRFDDVLDPREITSDVAFADSAVGDQPLRGVIHRTVDRSGWTLAGGAAILIIAAIAVAVGVGLRRRRAAG</sequence>
<feature type="signal peptide" evidence="2">
    <location>
        <begin position="1"/>
        <end position="24"/>
    </location>
</feature>
<gene>
    <name evidence="3" type="ORF">GGQ54_002403</name>
</gene>
<dbReference type="Pfam" id="PF10092">
    <property type="entry name" value="DUF2330"/>
    <property type="match status" value="1"/>
</dbReference>
<keyword evidence="1" id="KW-0472">Membrane</keyword>
<proteinExistence type="predicted"/>
<evidence type="ECO:0000313" key="4">
    <source>
        <dbReference type="Proteomes" id="UP000527616"/>
    </source>
</evidence>
<evidence type="ECO:0000256" key="2">
    <source>
        <dbReference type="SAM" id="SignalP"/>
    </source>
</evidence>
<evidence type="ECO:0008006" key="5">
    <source>
        <dbReference type="Google" id="ProtNLM"/>
    </source>
</evidence>
<feature type="transmembrane region" description="Helical" evidence="1">
    <location>
        <begin position="315"/>
        <end position="337"/>
    </location>
</feature>
<dbReference type="InterPro" id="IPR019283">
    <property type="entry name" value="DUF2330"/>
</dbReference>
<accession>A0A7Z0DAD2</accession>
<keyword evidence="2" id="KW-0732">Signal</keyword>
<dbReference type="EMBL" id="JACBZS010000001">
    <property type="protein sequence ID" value="NYI71843.1"/>
    <property type="molecule type" value="Genomic_DNA"/>
</dbReference>
<keyword evidence="1" id="KW-1133">Transmembrane helix</keyword>
<reference evidence="3 4" key="1">
    <citation type="submission" date="2020-07" db="EMBL/GenBank/DDBJ databases">
        <title>Sequencing the genomes of 1000 actinobacteria strains.</title>
        <authorList>
            <person name="Klenk H.-P."/>
        </authorList>
    </citation>
    <scope>NUCLEOTIDE SEQUENCE [LARGE SCALE GENOMIC DNA]</scope>
    <source>
        <strain evidence="3 4">DSM 103164</strain>
    </source>
</reference>
<evidence type="ECO:0000256" key="1">
    <source>
        <dbReference type="SAM" id="Phobius"/>
    </source>
</evidence>
<keyword evidence="4" id="KW-1185">Reference proteome</keyword>
<feature type="chain" id="PRO_5030763470" description="DUF2330 domain-containing protein" evidence="2">
    <location>
        <begin position="25"/>
        <end position="344"/>
    </location>
</feature>
<keyword evidence="1" id="KW-0812">Transmembrane</keyword>
<comment type="caution">
    <text evidence="3">The sequence shown here is derived from an EMBL/GenBank/DDBJ whole genome shotgun (WGS) entry which is preliminary data.</text>
</comment>
<protein>
    <recommendedName>
        <fullName evidence="5">DUF2330 domain-containing protein</fullName>
    </recommendedName>
</protein>
<organism evidence="3 4">
    <name type="scientific">Naumannella cuiyingiana</name>
    <dbReference type="NCBI Taxonomy" id="1347891"/>
    <lineage>
        <taxon>Bacteria</taxon>
        <taxon>Bacillati</taxon>
        <taxon>Actinomycetota</taxon>
        <taxon>Actinomycetes</taxon>
        <taxon>Propionibacteriales</taxon>
        <taxon>Propionibacteriaceae</taxon>
        <taxon>Naumannella</taxon>
    </lineage>
</organism>
<name>A0A7Z0DAD2_9ACTN</name>
<evidence type="ECO:0000313" key="3">
    <source>
        <dbReference type="EMBL" id="NYI71843.1"/>
    </source>
</evidence>